<evidence type="ECO:0000259" key="5">
    <source>
        <dbReference type="Pfam" id="PF00266"/>
    </source>
</evidence>
<evidence type="ECO:0000313" key="6">
    <source>
        <dbReference type="EMBL" id="BBO83813.1"/>
    </source>
</evidence>
<evidence type="ECO:0000256" key="1">
    <source>
        <dbReference type="ARBA" id="ARBA00001933"/>
    </source>
</evidence>
<dbReference type="InterPro" id="IPR000192">
    <property type="entry name" value="Aminotrans_V_dom"/>
</dbReference>
<gene>
    <name evidence="6" type="ORF">DSCO28_43790</name>
</gene>
<evidence type="ECO:0000313" key="7">
    <source>
        <dbReference type="Proteomes" id="UP000425960"/>
    </source>
</evidence>
<accession>A0A5K7ZUA3</accession>
<evidence type="ECO:0000256" key="3">
    <source>
        <dbReference type="ARBA" id="ARBA00022898"/>
    </source>
</evidence>
<proteinExistence type="inferred from homology"/>
<dbReference type="InterPro" id="IPR015422">
    <property type="entry name" value="PyrdxlP-dep_Trfase_small"/>
</dbReference>
<comment type="similarity">
    <text evidence="2">Belongs to the class-V pyridoxal-phosphate-dependent aminotransferase family. NifS/IscS subfamily.</text>
</comment>
<dbReference type="PANTHER" id="PTHR11601:SF34">
    <property type="entry name" value="CYSTEINE DESULFURASE"/>
    <property type="match status" value="1"/>
</dbReference>
<dbReference type="Pfam" id="PF00266">
    <property type="entry name" value="Aminotran_5"/>
    <property type="match status" value="1"/>
</dbReference>
<name>A0A5K7ZUA3_9BACT</name>
<dbReference type="KEGG" id="dov:DSCO28_43790"/>
<dbReference type="InterPro" id="IPR015424">
    <property type="entry name" value="PyrdxlP-dep_Trfase"/>
</dbReference>
<reference evidence="6 7" key="1">
    <citation type="submission" date="2019-11" db="EMBL/GenBank/DDBJ databases">
        <title>Comparative genomics of hydrocarbon-degrading Desulfosarcina strains.</title>
        <authorList>
            <person name="Watanabe M."/>
            <person name="Kojima H."/>
            <person name="Fukui M."/>
        </authorList>
    </citation>
    <scope>NUCLEOTIDE SEQUENCE [LARGE SCALE GENOMIC DNA]</scope>
    <source>
        <strain evidence="6 7">28bB2T</strain>
    </source>
</reference>
<evidence type="ECO:0000256" key="2">
    <source>
        <dbReference type="ARBA" id="ARBA00006490"/>
    </source>
</evidence>
<dbReference type="AlphaFoldDB" id="A0A5K7ZUA3"/>
<dbReference type="Gene3D" id="3.90.1150.10">
    <property type="entry name" value="Aspartate Aminotransferase, domain 1"/>
    <property type="match status" value="1"/>
</dbReference>
<dbReference type="EMBL" id="AP021876">
    <property type="protein sequence ID" value="BBO83813.1"/>
    <property type="molecule type" value="Genomic_DNA"/>
</dbReference>
<dbReference type="InterPro" id="IPR015421">
    <property type="entry name" value="PyrdxlP-dep_Trfase_major"/>
</dbReference>
<dbReference type="RefSeq" id="WP_231713882.1">
    <property type="nucleotide sequence ID" value="NZ_AP021876.1"/>
</dbReference>
<sequence>MTIVTPIYLDYNGTTPHDPEVIAAMRPFLETEFGNPSSSHWYGIRPKRAVENARRQVAGLLGCAPKELFFTSGGTESNNHAIKGMARVLKEKGR</sequence>
<evidence type="ECO:0000256" key="4">
    <source>
        <dbReference type="ARBA" id="ARBA00050776"/>
    </source>
</evidence>
<dbReference type="PANTHER" id="PTHR11601">
    <property type="entry name" value="CYSTEINE DESULFURYLASE FAMILY MEMBER"/>
    <property type="match status" value="1"/>
</dbReference>
<dbReference type="Proteomes" id="UP000425960">
    <property type="component" value="Chromosome"/>
</dbReference>
<organism evidence="6 7">
    <name type="scientific">Desulfosarcina ovata subsp. sediminis</name>
    <dbReference type="NCBI Taxonomy" id="885957"/>
    <lineage>
        <taxon>Bacteria</taxon>
        <taxon>Pseudomonadati</taxon>
        <taxon>Thermodesulfobacteriota</taxon>
        <taxon>Desulfobacteria</taxon>
        <taxon>Desulfobacterales</taxon>
        <taxon>Desulfosarcinaceae</taxon>
        <taxon>Desulfosarcina</taxon>
    </lineage>
</organism>
<protein>
    <recommendedName>
        <fullName evidence="5">Aminotransferase class V domain-containing protein</fullName>
    </recommendedName>
</protein>
<comment type="catalytic activity">
    <reaction evidence="4">
        <text>(sulfur carrier)-H + L-cysteine = (sulfur carrier)-SH + L-alanine</text>
        <dbReference type="Rhea" id="RHEA:43892"/>
        <dbReference type="Rhea" id="RHEA-COMP:14737"/>
        <dbReference type="Rhea" id="RHEA-COMP:14739"/>
        <dbReference type="ChEBI" id="CHEBI:29917"/>
        <dbReference type="ChEBI" id="CHEBI:35235"/>
        <dbReference type="ChEBI" id="CHEBI:57972"/>
        <dbReference type="ChEBI" id="CHEBI:64428"/>
        <dbReference type="EC" id="2.8.1.7"/>
    </reaction>
</comment>
<dbReference type="Gene3D" id="1.10.260.50">
    <property type="match status" value="1"/>
</dbReference>
<dbReference type="GO" id="GO:0031071">
    <property type="term" value="F:cysteine desulfurase activity"/>
    <property type="evidence" value="ECO:0007669"/>
    <property type="project" value="UniProtKB-EC"/>
</dbReference>
<dbReference type="Gene3D" id="3.40.640.10">
    <property type="entry name" value="Type I PLP-dependent aspartate aminotransferase-like (Major domain)"/>
    <property type="match status" value="1"/>
</dbReference>
<keyword evidence="3" id="KW-0663">Pyridoxal phosphate</keyword>
<comment type="cofactor">
    <cofactor evidence="1">
        <name>pyridoxal 5'-phosphate</name>
        <dbReference type="ChEBI" id="CHEBI:597326"/>
    </cofactor>
</comment>
<feature type="domain" description="Aminotransferase class V" evidence="5">
    <location>
        <begin position="7"/>
        <end position="92"/>
    </location>
</feature>
<dbReference type="SUPFAM" id="SSF53383">
    <property type="entry name" value="PLP-dependent transferases"/>
    <property type="match status" value="1"/>
</dbReference>